<reference evidence="7 8" key="1">
    <citation type="submission" date="2023-04" db="EMBL/GenBank/DDBJ databases">
        <title>Bacteroides pacosi sp. nov., isolated from the fecal material of an alpaca.</title>
        <authorList>
            <person name="Miller S."/>
            <person name="Hendry M."/>
            <person name="King J."/>
            <person name="Sankaranarayanan K."/>
            <person name="Lawson P.A."/>
        </authorList>
    </citation>
    <scope>NUCLEOTIDE SEQUENCE [LARGE SCALE GENOMIC DNA]</scope>
    <source>
        <strain evidence="7 8">A2-P53</strain>
    </source>
</reference>
<evidence type="ECO:0000313" key="8">
    <source>
        <dbReference type="Proteomes" id="UP001292913"/>
    </source>
</evidence>
<evidence type="ECO:0000313" key="7">
    <source>
        <dbReference type="EMBL" id="MDY7256370.1"/>
    </source>
</evidence>
<dbReference type="PIRSF" id="PIRSF000398">
    <property type="entry name" value="M_m6A_EcoRV"/>
    <property type="match status" value="1"/>
</dbReference>
<name>A0ABU5HNA4_9BACE</name>
<dbReference type="PRINTS" id="PR00505">
    <property type="entry name" value="D12N6MTFRASE"/>
</dbReference>
<evidence type="ECO:0000256" key="1">
    <source>
        <dbReference type="ARBA" id="ARBA00006594"/>
    </source>
</evidence>
<accession>A0ABU5HNA4</accession>
<dbReference type="NCBIfam" id="TIGR00571">
    <property type="entry name" value="dam"/>
    <property type="match status" value="1"/>
</dbReference>
<dbReference type="Pfam" id="PF02086">
    <property type="entry name" value="MethyltransfD12"/>
    <property type="match status" value="1"/>
</dbReference>
<keyword evidence="5" id="KW-0949">S-adenosyl-L-methionine</keyword>
<evidence type="ECO:0000256" key="5">
    <source>
        <dbReference type="ARBA" id="ARBA00022691"/>
    </source>
</evidence>
<keyword evidence="8" id="KW-1185">Reference proteome</keyword>
<dbReference type="Gene3D" id="3.40.50.150">
    <property type="entry name" value="Vaccinia Virus protein VP39"/>
    <property type="match status" value="1"/>
</dbReference>
<evidence type="ECO:0000256" key="3">
    <source>
        <dbReference type="ARBA" id="ARBA00022603"/>
    </source>
</evidence>
<dbReference type="GO" id="GO:0032259">
    <property type="term" value="P:methylation"/>
    <property type="evidence" value="ECO:0007669"/>
    <property type="project" value="UniProtKB-KW"/>
</dbReference>
<gene>
    <name evidence="7" type="ORF">QHG74_01360</name>
</gene>
<dbReference type="EMBL" id="JARZAK010000001">
    <property type="protein sequence ID" value="MDY7256370.1"/>
    <property type="molecule type" value="Genomic_DNA"/>
</dbReference>
<organism evidence="7 8">
    <name type="scientific">Bacteroides vicugnae</name>
    <dbReference type="NCBI Taxonomy" id="3037989"/>
    <lineage>
        <taxon>Bacteria</taxon>
        <taxon>Pseudomonadati</taxon>
        <taxon>Bacteroidota</taxon>
        <taxon>Bacteroidia</taxon>
        <taxon>Bacteroidales</taxon>
        <taxon>Bacteroidaceae</taxon>
        <taxon>Bacteroides</taxon>
    </lineage>
</organism>
<evidence type="ECO:0000256" key="2">
    <source>
        <dbReference type="ARBA" id="ARBA00011900"/>
    </source>
</evidence>
<comment type="caution">
    <text evidence="7">The sequence shown here is derived from an EMBL/GenBank/DDBJ whole genome shotgun (WGS) entry which is preliminary data.</text>
</comment>
<dbReference type="GO" id="GO:0009007">
    <property type="term" value="F:site-specific DNA-methyltransferase (adenine-specific) activity"/>
    <property type="evidence" value="ECO:0007669"/>
    <property type="project" value="UniProtKB-EC"/>
</dbReference>
<dbReference type="RefSeq" id="WP_297284915.1">
    <property type="nucleotide sequence ID" value="NZ_JARZAK010000001.1"/>
</dbReference>
<keyword evidence="4 7" id="KW-0808">Transferase</keyword>
<proteinExistence type="inferred from homology"/>
<dbReference type="EC" id="2.1.1.72" evidence="2"/>
<evidence type="ECO:0000256" key="6">
    <source>
        <dbReference type="ARBA" id="ARBA00047942"/>
    </source>
</evidence>
<comment type="catalytic activity">
    <reaction evidence="6">
        <text>a 2'-deoxyadenosine in DNA + S-adenosyl-L-methionine = an N(6)-methyl-2'-deoxyadenosine in DNA + S-adenosyl-L-homocysteine + H(+)</text>
        <dbReference type="Rhea" id="RHEA:15197"/>
        <dbReference type="Rhea" id="RHEA-COMP:12418"/>
        <dbReference type="Rhea" id="RHEA-COMP:12419"/>
        <dbReference type="ChEBI" id="CHEBI:15378"/>
        <dbReference type="ChEBI" id="CHEBI:57856"/>
        <dbReference type="ChEBI" id="CHEBI:59789"/>
        <dbReference type="ChEBI" id="CHEBI:90615"/>
        <dbReference type="ChEBI" id="CHEBI:90616"/>
        <dbReference type="EC" id="2.1.1.72"/>
    </reaction>
</comment>
<dbReference type="InterPro" id="IPR023095">
    <property type="entry name" value="Ade_MeTrfase_dom_2"/>
</dbReference>
<protein>
    <recommendedName>
        <fullName evidence="2">site-specific DNA-methyltransferase (adenine-specific)</fullName>
        <ecNumber evidence="2">2.1.1.72</ecNumber>
    </recommendedName>
</protein>
<dbReference type="PANTHER" id="PTHR30481">
    <property type="entry name" value="DNA ADENINE METHYLASE"/>
    <property type="match status" value="1"/>
</dbReference>
<sequence>MKPFVKWAGGKTRLLKEIEQRLPADFDTWEDVVYVEPFVGGGSVLFHMLKKHNNISKAVINDINPVLMHAYQKIKQAPMSIMDTLVALRNEYNGISADKTREEFYYRVRKTFNEMRFEDEQKVAFFIFLNHTCFNGLYRENRSGDFNVPHGRYKSPSIFEEENIMTLHNALQKVEINCGDFAEIWNSLENNPTFIYIDPPYRPISKQVTMFTLYDKSGFTDFDQLRLKEICDIFGNRGCRIMLSNSDSYDEDISYFENLYNNGYHISRVEVTRMINPYNSKNRKPKEVIITNYQPPQ</sequence>
<keyword evidence="3 7" id="KW-0489">Methyltransferase</keyword>
<dbReference type="SUPFAM" id="SSF53335">
    <property type="entry name" value="S-adenosyl-L-methionine-dependent methyltransferases"/>
    <property type="match status" value="1"/>
</dbReference>
<comment type="similarity">
    <text evidence="1">Belongs to the N(4)/N(6)-methyltransferase family.</text>
</comment>
<dbReference type="InterPro" id="IPR012263">
    <property type="entry name" value="M_m6A_EcoRV"/>
</dbReference>
<dbReference type="Gene3D" id="1.10.1020.10">
    <property type="entry name" value="Adenine-specific Methyltransferase, Domain 2"/>
    <property type="match status" value="1"/>
</dbReference>
<dbReference type="InterPro" id="IPR012327">
    <property type="entry name" value="MeTrfase_D12"/>
</dbReference>
<dbReference type="PANTHER" id="PTHR30481:SF3">
    <property type="entry name" value="DNA ADENINE METHYLASE"/>
    <property type="match status" value="1"/>
</dbReference>
<dbReference type="InterPro" id="IPR029063">
    <property type="entry name" value="SAM-dependent_MTases_sf"/>
</dbReference>
<dbReference type="Proteomes" id="UP001292913">
    <property type="component" value="Unassembled WGS sequence"/>
</dbReference>
<evidence type="ECO:0000256" key="4">
    <source>
        <dbReference type="ARBA" id="ARBA00022679"/>
    </source>
</evidence>